<dbReference type="Pfam" id="PF14765">
    <property type="entry name" value="PS-DH"/>
    <property type="match status" value="1"/>
</dbReference>
<keyword evidence="1" id="KW-0596">Phosphopantetheine</keyword>
<protein>
    <submittedName>
        <fullName evidence="6">Uncharacterized protein</fullName>
    </submittedName>
</protein>
<dbReference type="InterPro" id="IPR011251">
    <property type="entry name" value="Luciferase-like_dom"/>
</dbReference>
<dbReference type="PROSITE" id="PS52019">
    <property type="entry name" value="PKS_MFAS_DH"/>
    <property type="match status" value="1"/>
</dbReference>
<dbReference type="GO" id="GO:0016705">
    <property type="term" value="F:oxidoreductase activity, acting on paired donors, with incorporation or reduction of molecular oxygen"/>
    <property type="evidence" value="ECO:0007669"/>
    <property type="project" value="InterPro"/>
</dbReference>
<evidence type="ECO:0000256" key="2">
    <source>
        <dbReference type="ARBA" id="ARBA00022553"/>
    </source>
</evidence>
<dbReference type="InterPro" id="IPR049551">
    <property type="entry name" value="PKS_DH_C"/>
</dbReference>
<comment type="caution">
    <text evidence="6">The sequence shown here is derived from an EMBL/GenBank/DDBJ whole genome shotgun (WGS) entry which is preliminary data.</text>
</comment>
<dbReference type="InterPro" id="IPR009081">
    <property type="entry name" value="PP-bd_ACP"/>
</dbReference>
<evidence type="ECO:0000259" key="5">
    <source>
        <dbReference type="PROSITE" id="PS52019"/>
    </source>
</evidence>
<dbReference type="PANTHER" id="PTHR43775:SF37">
    <property type="entry name" value="SI:DKEY-61P9.11"/>
    <property type="match status" value="1"/>
</dbReference>
<dbReference type="InterPro" id="IPR036661">
    <property type="entry name" value="Luciferase-like_sf"/>
</dbReference>
<keyword evidence="7" id="KW-1185">Reference proteome</keyword>
<dbReference type="Pfam" id="PF21394">
    <property type="entry name" value="Beta-ketacyl_N"/>
    <property type="match status" value="1"/>
</dbReference>
<dbReference type="Proteomes" id="UP000322530">
    <property type="component" value="Unassembled WGS sequence"/>
</dbReference>
<dbReference type="PANTHER" id="PTHR43775">
    <property type="entry name" value="FATTY ACID SYNTHASE"/>
    <property type="match status" value="1"/>
</dbReference>
<dbReference type="Gene3D" id="3.40.50.720">
    <property type="entry name" value="NAD(P)-binding Rossmann-like Domain"/>
    <property type="match status" value="1"/>
</dbReference>
<dbReference type="Gene3D" id="1.10.1200.10">
    <property type="entry name" value="ACP-like"/>
    <property type="match status" value="1"/>
</dbReference>
<proteinExistence type="predicted"/>
<dbReference type="InterPro" id="IPR036291">
    <property type="entry name" value="NAD(P)-bd_dom_sf"/>
</dbReference>
<evidence type="ECO:0000259" key="4">
    <source>
        <dbReference type="PROSITE" id="PS50075"/>
    </source>
</evidence>
<organism evidence="6 7">
    <name type="scientific">Dictyobacter arantiisoli</name>
    <dbReference type="NCBI Taxonomy" id="2014874"/>
    <lineage>
        <taxon>Bacteria</taxon>
        <taxon>Bacillati</taxon>
        <taxon>Chloroflexota</taxon>
        <taxon>Ktedonobacteria</taxon>
        <taxon>Ktedonobacterales</taxon>
        <taxon>Dictyobacteraceae</taxon>
        <taxon>Dictyobacter</taxon>
    </lineage>
</organism>
<dbReference type="Pfam" id="PF00296">
    <property type="entry name" value="Bac_luciferase"/>
    <property type="match status" value="1"/>
</dbReference>
<feature type="region of interest" description="C-terminal hotdog fold" evidence="3">
    <location>
        <begin position="423"/>
        <end position="572"/>
    </location>
</feature>
<dbReference type="InterPro" id="IPR057326">
    <property type="entry name" value="KR_dom"/>
</dbReference>
<evidence type="ECO:0000313" key="6">
    <source>
        <dbReference type="EMBL" id="GCF09102.1"/>
    </source>
</evidence>
<evidence type="ECO:0000256" key="1">
    <source>
        <dbReference type="ARBA" id="ARBA00022450"/>
    </source>
</evidence>
<dbReference type="InterPro" id="IPR024011">
    <property type="entry name" value="Biosynth_lucif-like_mOase_dom"/>
</dbReference>
<comment type="caution">
    <text evidence="3">Lacks conserved residue(s) required for the propagation of feature annotation.</text>
</comment>
<feature type="domain" description="PKS/mFAS DH" evidence="5">
    <location>
        <begin position="242"/>
        <end position="572"/>
    </location>
</feature>
<dbReference type="CDD" id="cd08955">
    <property type="entry name" value="KR_2_FAS_SDR_x"/>
    <property type="match status" value="1"/>
</dbReference>
<feature type="region of interest" description="N-terminal hotdog fold" evidence="3">
    <location>
        <begin position="242"/>
        <end position="402"/>
    </location>
</feature>
<dbReference type="SUPFAM" id="SSF51735">
    <property type="entry name" value="NAD(P)-binding Rossmann-fold domains"/>
    <property type="match status" value="2"/>
</dbReference>
<dbReference type="SMART" id="SM00822">
    <property type="entry name" value="PKS_KR"/>
    <property type="match status" value="1"/>
</dbReference>
<dbReference type="PROSITE" id="PS50075">
    <property type="entry name" value="CARRIER"/>
    <property type="match status" value="1"/>
</dbReference>
<dbReference type="InterPro" id="IPR020806">
    <property type="entry name" value="PKS_PP-bd"/>
</dbReference>
<dbReference type="InterPro" id="IPR049900">
    <property type="entry name" value="PKS_mFAS_DH"/>
</dbReference>
<evidence type="ECO:0000313" key="7">
    <source>
        <dbReference type="Proteomes" id="UP000322530"/>
    </source>
</evidence>
<dbReference type="Pfam" id="PF08659">
    <property type="entry name" value="KR"/>
    <property type="match status" value="1"/>
</dbReference>
<dbReference type="OrthoDB" id="139272at2"/>
<dbReference type="RefSeq" id="WP_149402060.1">
    <property type="nucleotide sequence ID" value="NZ_BIXY01000036.1"/>
</dbReference>
<dbReference type="InterPro" id="IPR049490">
    <property type="entry name" value="C883_1060-like_KR_N"/>
</dbReference>
<dbReference type="NCBIfam" id="TIGR04020">
    <property type="entry name" value="seco_metab_LLM"/>
    <property type="match status" value="1"/>
</dbReference>
<dbReference type="EMBL" id="BIXY01000036">
    <property type="protein sequence ID" value="GCF09102.1"/>
    <property type="molecule type" value="Genomic_DNA"/>
</dbReference>
<gene>
    <name evidence="6" type="ORF">KDI_26660</name>
</gene>
<dbReference type="InterPro" id="IPR036736">
    <property type="entry name" value="ACP-like_sf"/>
</dbReference>
<dbReference type="SUPFAM" id="SSF51679">
    <property type="entry name" value="Bacterial luciferase-like"/>
    <property type="match status" value="1"/>
</dbReference>
<sequence>MASPSKARGAKHIDFGLIFFSSNETPFDNDKYRLAIESTKFADQHDFSSIWIPERHFTRDGWLYPNPVVLLAALARETRQIKLHAGSVVLPLHNPIRVAEEWAMLDNLSDGRVGIAFASGWHPTDFSLAPENYEARNEVLFRDIETVQKLWHGKKIQVIGGDGKQAEIQTYPTPIQRDLPFWITAAGNPKTFARAGEIGANVLTHMYNQSVPELAEKLAIYRKARAEHGFDPATGQVSVMLHTFIGNDEETIRKQIQGPFTEYLKSASYLANAIAYSRGQKVDFNSLSEQDLNDYLLFVMDRLISTQRVLIGTPDKCRDLIIQLQGAGVNEIACQMDWGVDVDLVMQSLPYLNQLKDTANAELSKQPVLVQNEIVSVTSNYHSNGSNGHHKSSPVSVVEKPVEKVVSKTDNELSLGAIRQRCQESVDLEDFYGNLDRHGIQLAEHFQGIKRLWKRDGESLGQIKLATDLLQDAQAYQIHPTLLDACLLVLTATLPDALLNSATDLYLPTGIRSFEQHRPLNSVVWSQAYLTSNLTTNADVIEGNVRIFNDQGELLAEAQGLQLQHTVLAGTTSAQTSAPTTSFQESADLANWLYELHWESATLKKPDPTVLQGNWLVFADKSGIAQKLLEQLEQQGANSIRVVAGSHYRALTTGQYQINPERVEDTRRLLQEITQQQAVTGIIHLWSLDTTPTAATSVASLEEDQVFSTGHALQLIQTIIEQGGSKSPRLWLVTRGAQAVSEDTTQNAQLEITQSPLWGLGKTAALEHPELWGGLIDLDPEATNRQSAQQLLSALSSYAEEDQIAFRDTRSYVARMIHSQALTPEPLTIHTDGSYLITGGLWGLGLEVAKHFARQGAGHLILLGRSALPERAAWKTLPAGSRQALQATGILELEALGAQVHYVSLDITDSEKLGNWLDTFAQQGHPPIRGVIHAASVWQDAQGESLVRPLAQLTTTGLAAVFRPKVIGTWVLYNLLKQQELDFFVSFSSGASLFGSAAQGNYAAAGEFMDILAHYQRAHGQRAISIDWGAISEIGFGGTAEGLRVHEYWESRGIQRINPRQVLGALDILIPQGLARIGVLKLDWELLAQYYQQIASLPLVRHLVQQKQPTGQATQANSILQTLRETPATQWQSVLEEYLKRQVASILRMPLERLDNDQPLTALGLDSLMAIELKNRLEGELTIRIPIVTFLQGPSIVQFASQVCQQLTEIIIVPQAAETTAASEEIVAVEVIETTLIEKPDLTPVATSLLVDPFAQDAESLLAHLDQLSDQDVDTLLAQMMPDSHAQISQGIDEAVQSLDPQDAALLLEQIDQRSDEQVEALLSQIVQKEDLSR</sequence>
<dbReference type="InterPro" id="IPR050091">
    <property type="entry name" value="PKS_NRPS_Biosynth_Enz"/>
</dbReference>
<dbReference type="InterPro" id="IPR013968">
    <property type="entry name" value="PKS_KR"/>
</dbReference>
<dbReference type="GO" id="GO:0031177">
    <property type="term" value="F:phosphopantetheine binding"/>
    <property type="evidence" value="ECO:0007669"/>
    <property type="project" value="InterPro"/>
</dbReference>
<dbReference type="SUPFAM" id="SSF47336">
    <property type="entry name" value="ACP-like"/>
    <property type="match status" value="1"/>
</dbReference>
<feature type="domain" description="Carrier" evidence="4">
    <location>
        <begin position="1133"/>
        <end position="1207"/>
    </location>
</feature>
<dbReference type="GO" id="GO:0006633">
    <property type="term" value="P:fatty acid biosynthetic process"/>
    <property type="evidence" value="ECO:0007669"/>
    <property type="project" value="TreeGrafter"/>
</dbReference>
<dbReference type="GO" id="GO:0004312">
    <property type="term" value="F:fatty acid synthase activity"/>
    <property type="evidence" value="ECO:0007669"/>
    <property type="project" value="TreeGrafter"/>
</dbReference>
<dbReference type="SMART" id="SM00823">
    <property type="entry name" value="PKS_PP"/>
    <property type="match status" value="1"/>
</dbReference>
<dbReference type="Gene3D" id="3.10.129.110">
    <property type="entry name" value="Polyketide synthase dehydratase"/>
    <property type="match status" value="1"/>
</dbReference>
<dbReference type="Pfam" id="PF00550">
    <property type="entry name" value="PP-binding"/>
    <property type="match status" value="1"/>
</dbReference>
<evidence type="ECO:0000256" key="3">
    <source>
        <dbReference type="PROSITE-ProRule" id="PRU01363"/>
    </source>
</evidence>
<name>A0A5A5TCD4_9CHLR</name>
<reference evidence="6 7" key="1">
    <citation type="submission" date="2019-01" db="EMBL/GenBank/DDBJ databases">
        <title>Draft genome sequence of Dictyobacter sp. Uno17.</title>
        <authorList>
            <person name="Wang C.M."/>
            <person name="Zheng Y."/>
            <person name="Sakai Y."/>
            <person name="Abe K."/>
            <person name="Yokota A."/>
            <person name="Yabe S."/>
        </authorList>
    </citation>
    <scope>NUCLEOTIDE SEQUENCE [LARGE SCALE GENOMIC DNA]</scope>
    <source>
        <strain evidence="6 7">Uno17</strain>
    </source>
</reference>
<dbReference type="InterPro" id="IPR042104">
    <property type="entry name" value="PKS_dehydratase_sf"/>
</dbReference>
<keyword evidence="2" id="KW-0597">Phosphoprotein</keyword>
<dbReference type="CDD" id="cd01097">
    <property type="entry name" value="Tetrahydromethanopterin_reductase"/>
    <property type="match status" value="1"/>
</dbReference>
<dbReference type="Gene3D" id="3.20.20.30">
    <property type="entry name" value="Luciferase-like domain"/>
    <property type="match status" value="1"/>
</dbReference>
<accession>A0A5A5TCD4</accession>